<name>A0A811L9L9_9BILA</name>
<evidence type="ECO:0000256" key="1">
    <source>
        <dbReference type="SAM" id="Phobius"/>
    </source>
</evidence>
<feature type="transmembrane region" description="Helical" evidence="1">
    <location>
        <begin position="7"/>
        <end position="26"/>
    </location>
</feature>
<dbReference type="Proteomes" id="UP000783686">
    <property type="component" value="Unassembled WGS sequence"/>
</dbReference>
<dbReference type="EMBL" id="CAJFDH010000005">
    <property type="protein sequence ID" value="CAD5223978.1"/>
    <property type="molecule type" value="Genomic_DNA"/>
</dbReference>
<protein>
    <submittedName>
        <fullName evidence="2">Uncharacterized protein</fullName>
    </submittedName>
</protein>
<reference evidence="2" key="1">
    <citation type="submission" date="2020-09" db="EMBL/GenBank/DDBJ databases">
        <authorList>
            <person name="Kikuchi T."/>
        </authorList>
    </citation>
    <scope>NUCLEOTIDE SEQUENCE</scope>
    <source>
        <strain evidence="2">SH1</strain>
    </source>
</reference>
<gene>
    <name evidence="2" type="ORF">BOKJ2_LOCUS10748</name>
</gene>
<accession>A0A811L9L9</accession>
<keyword evidence="1" id="KW-0472">Membrane</keyword>
<proteinExistence type="predicted"/>
<feature type="transmembrane region" description="Helical" evidence="1">
    <location>
        <begin position="89"/>
        <end position="108"/>
    </location>
</feature>
<dbReference type="Proteomes" id="UP000614601">
    <property type="component" value="Unassembled WGS sequence"/>
</dbReference>
<evidence type="ECO:0000313" key="2">
    <source>
        <dbReference type="EMBL" id="CAD5223978.1"/>
    </source>
</evidence>
<keyword evidence="1" id="KW-0812">Transmembrane</keyword>
<keyword evidence="1" id="KW-1133">Transmembrane helix</keyword>
<dbReference type="AlphaFoldDB" id="A0A811L9L9"/>
<sequence length="245" mass="28737">MKKYRLGLQLVITNNLLFSIINSFSIQTFEVIDKYVFCCNYSFFSTSFNALNHIFILTWYMITYATVSSNTLLYIDCHRVVSKKVVPKWQQLSVFTLFQIINVFLVYIHHHAFYGSNMTFYKTVLRRSSVGYEDDVFCEIAHTHQGTYTQILYLLFAVVGKDYTLMAYCGNQFYKQVHRGRINQNSATNKFHTYLGKLMIYMPVVTAMAMIYIMPHYKRVFCEALDILRGKHQERTSESVFSVST</sequence>
<feature type="transmembrane region" description="Helical" evidence="1">
    <location>
        <begin position="54"/>
        <end position="77"/>
    </location>
</feature>
<dbReference type="EMBL" id="CAJFCW020000005">
    <property type="protein sequence ID" value="CAG9119280.1"/>
    <property type="molecule type" value="Genomic_DNA"/>
</dbReference>
<keyword evidence="3" id="KW-1185">Reference proteome</keyword>
<comment type="caution">
    <text evidence="2">The sequence shown here is derived from an EMBL/GenBank/DDBJ whole genome shotgun (WGS) entry which is preliminary data.</text>
</comment>
<organism evidence="2 3">
    <name type="scientific">Bursaphelenchus okinawaensis</name>
    <dbReference type="NCBI Taxonomy" id="465554"/>
    <lineage>
        <taxon>Eukaryota</taxon>
        <taxon>Metazoa</taxon>
        <taxon>Ecdysozoa</taxon>
        <taxon>Nematoda</taxon>
        <taxon>Chromadorea</taxon>
        <taxon>Rhabditida</taxon>
        <taxon>Tylenchina</taxon>
        <taxon>Tylenchomorpha</taxon>
        <taxon>Aphelenchoidea</taxon>
        <taxon>Aphelenchoididae</taxon>
        <taxon>Bursaphelenchus</taxon>
    </lineage>
</organism>
<evidence type="ECO:0000313" key="3">
    <source>
        <dbReference type="Proteomes" id="UP000614601"/>
    </source>
</evidence>
<feature type="transmembrane region" description="Helical" evidence="1">
    <location>
        <begin position="151"/>
        <end position="174"/>
    </location>
</feature>
<feature type="transmembrane region" description="Helical" evidence="1">
    <location>
        <begin position="194"/>
        <end position="214"/>
    </location>
</feature>